<evidence type="ECO:0000313" key="1">
    <source>
        <dbReference type="Proteomes" id="UP000189701"/>
    </source>
</evidence>
<dbReference type="AlphaFoldDB" id="A0A1U7WKV9"/>
<dbReference type="eggNOG" id="KOG0017">
    <property type="taxonomic scope" value="Eukaryota"/>
</dbReference>
<keyword evidence="1" id="KW-1185">Reference proteome</keyword>
<dbReference type="InterPro" id="IPR052160">
    <property type="entry name" value="Gypsy_RT_Integrase-like"/>
</dbReference>
<protein>
    <submittedName>
        <fullName evidence="2">Uncharacterized protein LOC104224869</fullName>
    </submittedName>
</protein>
<reference evidence="1" key="1">
    <citation type="journal article" date="2013" name="Genome Biol.">
        <title>Reference genomes and transcriptomes of Nicotiana sylvestris and Nicotiana tomentosiformis.</title>
        <authorList>
            <person name="Sierro N."/>
            <person name="Battey J.N."/>
            <person name="Ouadi S."/>
            <person name="Bovet L."/>
            <person name="Goepfert S."/>
            <person name="Bakaher N."/>
            <person name="Peitsch M.C."/>
            <person name="Ivanov N.V."/>
        </authorList>
    </citation>
    <scope>NUCLEOTIDE SEQUENCE [LARGE SCALE GENOMIC DNA]</scope>
</reference>
<reference evidence="2" key="2">
    <citation type="submission" date="2025-08" db="UniProtKB">
        <authorList>
            <consortium name="RefSeq"/>
        </authorList>
    </citation>
    <scope>IDENTIFICATION</scope>
    <source>
        <tissue evidence="2">Leaf</tissue>
    </source>
</reference>
<dbReference type="Proteomes" id="UP000189701">
    <property type="component" value="Unplaced"/>
</dbReference>
<sequence length="155" mass="18248">MAICHEMYLIEKRESKPHLIRWVLLLQEFDLEIRDRKGMENQVADHLFRLEEVEKKVEVEEIVETLPDEQLLATSLRALRECHGMQILQITWQAVKGCDEWQQTWNISSPHEMPMNPIQEVLYGNKYILVAVDYMSKWVEAVALPTNDAKRVIGF</sequence>
<dbReference type="Gene3D" id="3.30.420.10">
    <property type="entry name" value="Ribonuclease H-like superfamily/Ribonuclease H"/>
    <property type="match status" value="1"/>
</dbReference>
<name>A0A1U7WKV9_NICSY</name>
<proteinExistence type="predicted"/>
<dbReference type="RefSeq" id="XP_009774890.1">
    <property type="nucleotide sequence ID" value="XM_009776588.1"/>
</dbReference>
<dbReference type="InterPro" id="IPR036397">
    <property type="entry name" value="RNaseH_sf"/>
</dbReference>
<dbReference type="PANTHER" id="PTHR47266">
    <property type="entry name" value="ENDONUCLEASE-RELATED"/>
    <property type="match status" value="1"/>
</dbReference>
<evidence type="ECO:0000313" key="2">
    <source>
        <dbReference type="RefSeq" id="XP_009774890.1"/>
    </source>
</evidence>
<gene>
    <name evidence="2" type="primary">LOC104224869</name>
</gene>
<organism evidence="1 2">
    <name type="scientific">Nicotiana sylvestris</name>
    <name type="common">Wood tobacco</name>
    <name type="synonym">South American tobacco</name>
    <dbReference type="NCBI Taxonomy" id="4096"/>
    <lineage>
        <taxon>Eukaryota</taxon>
        <taxon>Viridiplantae</taxon>
        <taxon>Streptophyta</taxon>
        <taxon>Embryophyta</taxon>
        <taxon>Tracheophyta</taxon>
        <taxon>Spermatophyta</taxon>
        <taxon>Magnoliopsida</taxon>
        <taxon>eudicotyledons</taxon>
        <taxon>Gunneridae</taxon>
        <taxon>Pentapetalae</taxon>
        <taxon>asterids</taxon>
        <taxon>lamiids</taxon>
        <taxon>Solanales</taxon>
        <taxon>Solanaceae</taxon>
        <taxon>Nicotianoideae</taxon>
        <taxon>Nicotianeae</taxon>
        <taxon>Nicotiana</taxon>
    </lineage>
</organism>
<dbReference type="GO" id="GO:0003676">
    <property type="term" value="F:nucleic acid binding"/>
    <property type="evidence" value="ECO:0007669"/>
    <property type="project" value="InterPro"/>
</dbReference>
<accession>A0A1U7WKV9</accession>